<dbReference type="AlphaFoldDB" id="A0AAW0Y6H9"/>
<dbReference type="Pfam" id="PF07565">
    <property type="entry name" value="Band_3_cyto"/>
    <property type="match status" value="1"/>
</dbReference>
<dbReference type="SUPFAM" id="SSF55804">
    <property type="entry name" value="Phoshotransferase/anion transport protein"/>
    <property type="match status" value="1"/>
</dbReference>
<evidence type="ECO:0000256" key="7">
    <source>
        <dbReference type="ARBA" id="ARBA00023065"/>
    </source>
</evidence>
<dbReference type="Gene3D" id="1.10.287.570">
    <property type="entry name" value="Helical hairpin bin"/>
    <property type="match status" value="1"/>
</dbReference>
<feature type="region of interest" description="Disordered" evidence="10">
    <location>
        <begin position="58"/>
        <end position="85"/>
    </location>
</feature>
<dbReference type="GO" id="GO:0008510">
    <property type="term" value="F:sodium:bicarbonate symporter activity"/>
    <property type="evidence" value="ECO:0007669"/>
    <property type="project" value="TreeGrafter"/>
</dbReference>
<dbReference type="InterPro" id="IPR011531">
    <property type="entry name" value="HCO3_transpt-like_TM_dom"/>
</dbReference>
<feature type="region of interest" description="Disordered" evidence="10">
    <location>
        <begin position="1167"/>
        <end position="1203"/>
    </location>
</feature>
<gene>
    <name evidence="13" type="ORF">OTU49_016774</name>
</gene>
<keyword evidence="4" id="KW-1003">Cell membrane</keyword>
<feature type="transmembrane region" description="Helical" evidence="9">
    <location>
        <begin position="822"/>
        <end position="846"/>
    </location>
</feature>
<dbReference type="FunFam" id="1.10.287.570:FF:000001">
    <property type="entry name" value="Anion exchange protein"/>
    <property type="match status" value="1"/>
</dbReference>
<dbReference type="Gene3D" id="3.40.930.10">
    <property type="entry name" value="Mannitol-specific EII, Chain A"/>
    <property type="match status" value="1"/>
</dbReference>
<dbReference type="Pfam" id="PF00955">
    <property type="entry name" value="HCO3_cotransp"/>
    <property type="match status" value="1"/>
</dbReference>
<feature type="compositionally biased region" description="Basic residues" evidence="10">
    <location>
        <begin position="1100"/>
        <end position="1111"/>
    </location>
</feature>
<evidence type="ECO:0000259" key="11">
    <source>
        <dbReference type="Pfam" id="PF00955"/>
    </source>
</evidence>
<evidence type="ECO:0000313" key="14">
    <source>
        <dbReference type="Proteomes" id="UP001445076"/>
    </source>
</evidence>
<feature type="transmembrane region" description="Helical" evidence="9">
    <location>
        <begin position="908"/>
        <end position="934"/>
    </location>
</feature>
<feature type="transmembrane region" description="Helical" evidence="9">
    <location>
        <begin position="978"/>
        <end position="995"/>
    </location>
</feature>
<dbReference type="GO" id="GO:0005452">
    <property type="term" value="F:solute:inorganic anion antiporter activity"/>
    <property type="evidence" value="ECO:0007669"/>
    <property type="project" value="InterPro"/>
</dbReference>
<dbReference type="InterPro" id="IPR003020">
    <property type="entry name" value="HCO3_transpt_euk"/>
</dbReference>
<dbReference type="PANTHER" id="PTHR11453:SF36">
    <property type="entry name" value="ANION EXCHANGE PROTEIN"/>
    <property type="match status" value="1"/>
</dbReference>
<evidence type="ECO:0000313" key="13">
    <source>
        <dbReference type="EMBL" id="KAK8747357.1"/>
    </source>
</evidence>
<evidence type="ECO:0000256" key="4">
    <source>
        <dbReference type="ARBA" id="ARBA00022475"/>
    </source>
</evidence>
<evidence type="ECO:0000256" key="5">
    <source>
        <dbReference type="ARBA" id="ARBA00022692"/>
    </source>
</evidence>
<dbReference type="FunFam" id="3.40.930.10:FF:000008">
    <property type="entry name" value="Anion exchange protein"/>
    <property type="match status" value="1"/>
</dbReference>
<feature type="transmembrane region" description="Helical" evidence="9">
    <location>
        <begin position="525"/>
        <end position="544"/>
    </location>
</feature>
<dbReference type="PRINTS" id="PR01231">
    <property type="entry name" value="HCO3TRNSPORT"/>
</dbReference>
<feature type="domain" description="Bicarbonate transporter-like transmembrane" evidence="11">
    <location>
        <begin position="467"/>
        <end position="1011"/>
    </location>
</feature>
<dbReference type="GO" id="GO:0051453">
    <property type="term" value="P:regulation of intracellular pH"/>
    <property type="evidence" value="ECO:0007669"/>
    <property type="project" value="TreeGrafter"/>
</dbReference>
<keyword evidence="8 9" id="KW-0472">Membrane</keyword>
<feature type="compositionally biased region" description="Basic residues" evidence="10">
    <location>
        <begin position="58"/>
        <end position="72"/>
    </location>
</feature>
<dbReference type="GO" id="GO:0008509">
    <property type="term" value="F:monoatomic anion transmembrane transporter activity"/>
    <property type="evidence" value="ECO:0007669"/>
    <property type="project" value="InterPro"/>
</dbReference>
<feature type="transmembrane region" description="Helical" evidence="9">
    <location>
        <begin position="550"/>
        <end position="569"/>
    </location>
</feature>
<feature type="transmembrane region" description="Helical" evidence="9">
    <location>
        <begin position="882"/>
        <end position="901"/>
    </location>
</feature>
<keyword evidence="7 9" id="KW-0406">Ion transport</keyword>
<feature type="transmembrane region" description="Helical" evidence="9">
    <location>
        <begin position="782"/>
        <end position="801"/>
    </location>
</feature>
<proteinExistence type="inferred from homology"/>
<dbReference type="Proteomes" id="UP001445076">
    <property type="component" value="Unassembled WGS sequence"/>
</dbReference>
<sequence length="1203" mass="135033">MGKNKKMEGGGCGGSPDEEPPRDPGVAQHHSFNMDDLEGHRAHSIYVGVHVPGNYRRRSRHHRHRHHHHHKTSKDGSDNRPVTPPSQRVQFILGEDDDDDGTHDSHPLFSEMETLTEMEGGELEWKETARWVKFEEDVEEGGERWSKPHVATLSLHSLFELRSFLLNGTVILDMDATSLEQIADLLLDNMINQGQLTFEGREKFRDALLRKHKHLYEKQKHNKENGNTSMSRLPLIRSLAEIGRNHSSSKNIGSGFFKALSFSGGNNASATSNPDGTMEQSPSSGSITCNHSASNLDGPEHKGNTHFMRKIPAGAEASNILVGEVPFLEKPATAFVRLSQSANLGDLTEVPVPTRFLYIILGPTGGLPRYHEIGRAMATLLSDEVFHDVAYKAKNRSHLLAAVDEFLDAVTVLPPGEWDPAIRIEPPAAIPSQEPRKNKKPEAAEVIDEEEEEQKMREEAGLTRSGRLFGGFINDIKRKAPWFLSDFKDGFSIQSIASIIFIYFACLTPIITFGGLLGEATENRIAALESLVAGLLCGVVYGMFSGQPLTVLGSTGPVLVFETILFDFCKTMSWSYLSFRLWIGLWAGFILIILVAVDASALVCFITRFTEENFATLIAFIFIYKAVEKVLKIGEKYPMETSVDAYKFCECVPLNETEDVMNSTDWSNISKEECMRVYNGTMVGNGHECEHYYPDVFLLSLILFFGTFLISVYLKDFKFATFFPTKVRQFISDFAVIIAIVAMSGVDFAIGIHTPKLDVPSEFKPTWEGRGWVIPPFDGNPWWSPLAAFIPALLACILLFMDQQITAVIVNRKEHKLKKGGGYHLDLFVLAVLIMINSVMGLPWFVAATVLSINHVNSLKLESECAAPGEKPKFLGVRENRLTHITIFVFIGLSVVMTPILRKIPMPVLFGVFLYMGIAALKGIQFFDRILIMFMPVKYQPDYTFLRQVPLKKVHLFTAIQLACLVVLWVIKSFKQTSILFPLMLVVMIGIRKSLDWIFTQRELKILDDTLPEFSRKKRMEIEVDDDEDEETKIGKETISTAEGVMTIPLANGNVMKVPMNPINISEEVNKSGVWMDINKDQEKKPPTSPTKNNEDRSRNSCKRCRRRKKSRANDEVNGVPNGVAFGHATDVEMIDSPLCMGHSENESDTKESTLEIENEACHFTKKRGTKKDALNEEEKKRLSMMAEEDEEDEGITIKVMKP</sequence>
<keyword evidence="6 9" id="KW-1133">Transmembrane helix</keyword>
<evidence type="ECO:0000259" key="12">
    <source>
        <dbReference type="Pfam" id="PF07565"/>
    </source>
</evidence>
<dbReference type="InterPro" id="IPR016152">
    <property type="entry name" value="PTrfase/Anion_transptr"/>
</dbReference>
<dbReference type="EMBL" id="JARKIK010000015">
    <property type="protein sequence ID" value="KAK8747357.1"/>
    <property type="molecule type" value="Genomic_DNA"/>
</dbReference>
<comment type="caution">
    <text evidence="13">The sequence shown here is derived from an EMBL/GenBank/DDBJ whole genome shotgun (WGS) entry which is preliminary data.</text>
</comment>
<comment type="similarity">
    <text evidence="2 9">Belongs to the anion exchanger (TC 2.A.31) family.</text>
</comment>
<keyword evidence="5 9" id="KW-0812">Transmembrane</keyword>
<dbReference type="InterPro" id="IPR003024">
    <property type="entry name" value="Na/HCO3_transpt"/>
</dbReference>
<dbReference type="PANTHER" id="PTHR11453">
    <property type="entry name" value="ANION EXCHANGE PROTEIN"/>
    <property type="match status" value="1"/>
</dbReference>
<accession>A0AAW0Y6H9</accession>
<feature type="transmembrane region" description="Helical" evidence="9">
    <location>
        <begin position="954"/>
        <end position="971"/>
    </location>
</feature>
<name>A0AAW0Y6H9_CHEQU</name>
<feature type="compositionally biased region" description="Basic and acidic residues" evidence="10">
    <location>
        <begin position="434"/>
        <end position="443"/>
    </location>
</feature>
<keyword evidence="14" id="KW-1185">Reference proteome</keyword>
<evidence type="ECO:0000256" key="2">
    <source>
        <dbReference type="ARBA" id="ARBA00010993"/>
    </source>
</evidence>
<protein>
    <recommendedName>
        <fullName evidence="9">Anion exchange protein</fullName>
    </recommendedName>
</protein>
<evidence type="ECO:0000256" key="1">
    <source>
        <dbReference type="ARBA" id="ARBA00004554"/>
    </source>
</evidence>
<feature type="region of interest" description="Disordered" evidence="10">
    <location>
        <begin position="267"/>
        <end position="289"/>
    </location>
</feature>
<evidence type="ECO:0000256" key="10">
    <source>
        <dbReference type="SAM" id="MobiDB-lite"/>
    </source>
</evidence>
<dbReference type="PRINTS" id="PR01232">
    <property type="entry name" value="NAHCO3TRSPRT"/>
</dbReference>
<feature type="domain" description="Band 3 cytoplasmic" evidence="12">
    <location>
        <begin position="106"/>
        <end position="420"/>
    </location>
</feature>
<evidence type="ECO:0000256" key="8">
    <source>
        <dbReference type="ARBA" id="ARBA00023136"/>
    </source>
</evidence>
<feature type="region of interest" description="Disordered" evidence="10">
    <location>
        <begin position="1"/>
        <end position="31"/>
    </location>
</feature>
<dbReference type="NCBIfam" id="TIGR00834">
    <property type="entry name" value="ae"/>
    <property type="match status" value="1"/>
</dbReference>
<feature type="region of interest" description="Disordered" evidence="10">
    <location>
        <begin position="1078"/>
        <end position="1120"/>
    </location>
</feature>
<evidence type="ECO:0000256" key="3">
    <source>
        <dbReference type="ARBA" id="ARBA00022448"/>
    </source>
</evidence>
<feature type="compositionally biased region" description="Basic and acidic residues" evidence="10">
    <location>
        <begin position="1171"/>
        <end position="1182"/>
    </location>
</feature>
<feature type="transmembrane region" description="Helical" evidence="9">
    <location>
        <begin position="696"/>
        <end position="714"/>
    </location>
</feature>
<feature type="region of interest" description="Disordered" evidence="10">
    <location>
        <begin position="428"/>
        <end position="459"/>
    </location>
</feature>
<reference evidence="13 14" key="1">
    <citation type="journal article" date="2024" name="BMC Genomics">
        <title>Genome assembly of redclaw crayfish (Cherax quadricarinatus) provides insights into its immune adaptation and hypoxia tolerance.</title>
        <authorList>
            <person name="Liu Z."/>
            <person name="Zheng J."/>
            <person name="Li H."/>
            <person name="Fang K."/>
            <person name="Wang S."/>
            <person name="He J."/>
            <person name="Zhou D."/>
            <person name="Weng S."/>
            <person name="Chi M."/>
            <person name="Gu Z."/>
            <person name="He J."/>
            <person name="Li F."/>
            <person name="Wang M."/>
        </authorList>
    </citation>
    <scope>NUCLEOTIDE SEQUENCE [LARGE SCALE GENOMIC DNA]</scope>
    <source>
        <strain evidence="13">ZL_2023a</strain>
    </source>
</reference>
<keyword evidence="3 9" id="KW-0813">Transport</keyword>
<feature type="transmembrane region" description="Helical" evidence="9">
    <location>
        <begin position="496"/>
        <end position="518"/>
    </location>
</feature>
<evidence type="ECO:0000256" key="9">
    <source>
        <dbReference type="RuleBase" id="RU362035"/>
    </source>
</evidence>
<comment type="subcellular location">
    <subcellularLocation>
        <location evidence="1">Basolateral cell membrane</location>
        <topology evidence="1">Multi-pass membrane protein</topology>
    </subcellularLocation>
    <subcellularLocation>
        <location evidence="9">Membrane</location>
        <topology evidence="9">Multi-pass membrane protein</topology>
    </subcellularLocation>
</comment>
<dbReference type="GO" id="GO:0016323">
    <property type="term" value="C:basolateral plasma membrane"/>
    <property type="evidence" value="ECO:0007669"/>
    <property type="project" value="UniProtKB-SubCell"/>
</dbReference>
<organism evidence="13 14">
    <name type="scientific">Cherax quadricarinatus</name>
    <name type="common">Australian red claw crayfish</name>
    <dbReference type="NCBI Taxonomy" id="27406"/>
    <lineage>
        <taxon>Eukaryota</taxon>
        <taxon>Metazoa</taxon>
        <taxon>Ecdysozoa</taxon>
        <taxon>Arthropoda</taxon>
        <taxon>Crustacea</taxon>
        <taxon>Multicrustacea</taxon>
        <taxon>Malacostraca</taxon>
        <taxon>Eumalacostraca</taxon>
        <taxon>Eucarida</taxon>
        <taxon>Decapoda</taxon>
        <taxon>Pleocyemata</taxon>
        <taxon>Astacidea</taxon>
        <taxon>Parastacoidea</taxon>
        <taxon>Parastacidae</taxon>
        <taxon>Cherax</taxon>
    </lineage>
</organism>
<feature type="transmembrane region" description="Helical" evidence="9">
    <location>
        <begin position="734"/>
        <end position="753"/>
    </location>
</feature>
<evidence type="ECO:0000256" key="6">
    <source>
        <dbReference type="ARBA" id="ARBA00022989"/>
    </source>
</evidence>
<feature type="transmembrane region" description="Helical" evidence="9">
    <location>
        <begin position="581"/>
        <end position="609"/>
    </location>
</feature>
<dbReference type="InterPro" id="IPR013769">
    <property type="entry name" value="Band3_cytoplasmic_dom"/>
</dbReference>